<evidence type="ECO:0000256" key="1">
    <source>
        <dbReference type="SAM" id="MobiDB-lite"/>
    </source>
</evidence>
<dbReference type="EMBL" id="JAEQBW010000005">
    <property type="protein sequence ID" value="MBK6265754.1"/>
    <property type="molecule type" value="Genomic_DNA"/>
</dbReference>
<evidence type="ECO:0000313" key="3">
    <source>
        <dbReference type="EMBL" id="MBK6265754.1"/>
    </source>
</evidence>
<feature type="transmembrane region" description="Helical" evidence="2">
    <location>
        <begin position="110"/>
        <end position="132"/>
    </location>
</feature>
<feature type="transmembrane region" description="Helical" evidence="2">
    <location>
        <begin position="66"/>
        <end position="90"/>
    </location>
</feature>
<feature type="transmembrane region" description="Helical" evidence="2">
    <location>
        <begin position="144"/>
        <end position="164"/>
    </location>
</feature>
<protein>
    <submittedName>
        <fullName evidence="3">DUF2254 domain-containing protein</fullName>
    </submittedName>
</protein>
<keyword evidence="2" id="KW-1133">Transmembrane helix</keyword>
<sequence length="447" mass="51561">MKRWTNYFVLFYKKIFNSIAFYPAMLAIVFLLFSILIIQIEYSPFLMDIKEELSISLVHDAENGRLVLGTIVASIISLMVFSFSMVMVVLNRATATLSPRVLPGLISNRFHQIVLGFFLGTVIYSLLMIVNINSPQQNFHVPSFGILISMILAIICLVFFVSFIHSISQKIQVDNIMNDIKESTRKALKKANIEEGNQSEKKEETEPISPPKDEGWYSQKAYASGFLKHIKLNSLKDFCNKNKIIVKLEISVGTYLVKHYPYVKTNKRLNDEQKKELASYFILYTEEHITDHYSFGFQQISEIAIKALSPGINDPGTAIRAIDLLSDLFIQLMMVKQQLVLRDENANICVYLKPITFKATLYQTFVPIRKYGQQDVLVLMHLLSSLEKMLYVDDEKKLYYDEIHEFAQNVIECSAEFYDNKLDKEQLNKIILKINQQFSGKQKLKFI</sequence>
<name>A0A934WYY3_9BACT</name>
<dbReference type="Proteomes" id="UP000611723">
    <property type="component" value="Unassembled WGS sequence"/>
</dbReference>
<comment type="caution">
    <text evidence="3">The sequence shown here is derived from an EMBL/GenBank/DDBJ whole genome shotgun (WGS) entry which is preliminary data.</text>
</comment>
<dbReference type="InterPro" id="IPR018723">
    <property type="entry name" value="DUF2254_membrane"/>
</dbReference>
<keyword evidence="2" id="KW-0812">Transmembrane</keyword>
<proteinExistence type="predicted"/>
<feature type="transmembrane region" description="Helical" evidence="2">
    <location>
        <begin position="20"/>
        <end position="45"/>
    </location>
</feature>
<evidence type="ECO:0000313" key="4">
    <source>
        <dbReference type="Proteomes" id="UP000611723"/>
    </source>
</evidence>
<feature type="compositionally biased region" description="Basic and acidic residues" evidence="1">
    <location>
        <begin position="198"/>
        <end position="215"/>
    </location>
</feature>
<evidence type="ECO:0000256" key="2">
    <source>
        <dbReference type="SAM" id="Phobius"/>
    </source>
</evidence>
<keyword evidence="4" id="KW-1185">Reference proteome</keyword>
<gene>
    <name evidence="3" type="ORF">JKA74_11980</name>
</gene>
<organism evidence="3 4">
    <name type="scientific">Marivirga aurantiaca</name>
    <dbReference type="NCBI Taxonomy" id="2802615"/>
    <lineage>
        <taxon>Bacteria</taxon>
        <taxon>Pseudomonadati</taxon>
        <taxon>Bacteroidota</taxon>
        <taxon>Cytophagia</taxon>
        <taxon>Cytophagales</taxon>
        <taxon>Marivirgaceae</taxon>
        <taxon>Marivirga</taxon>
    </lineage>
</organism>
<dbReference type="AlphaFoldDB" id="A0A934WYY3"/>
<dbReference type="RefSeq" id="WP_201431435.1">
    <property type="nucleotide sequence ID" value="NZ_JAEQBW010000005.1"/>
</dbReference>
<feature type="region of interest" description="Disordered" evidence="1">
    <location>
        <begin position="191"/>
        <end position="215"/>
    </location>
</feature>
<reference evidence="3" key="1">
    <citation type="submission" date="2021-01" db="EMBL/GenBank/DDBJ databases">
        <title>Marivirga aurantiaca sp. nov., isolated from intertidal surface sediments.</title>
        <authorList>
            <person name="Zhang M."/>
        </authorList>
    </citation>
    <scope>NUCLEOTIDE SEQUENCE</scope>
    <source>
        <strain evidence="3">S37H4</strain>
    </source>
</reference>
<keyword evidence="2" id="KW-0472">Membrane</keyword>
<accession>A0A934WYY3</accession>
<dbReference type="Pfam" id="PF10011">
    <property type="entry name" value="DUF2254"/>
    <property type="match status" value="1"/>
</dbReference>